<dbReference type="Pfam" id="PF11167">
    <property type="entry name" value="DUF2953"/>
    <property type="match status" value="1"/>
</dbReference>
<dbReference type="EMBL" id="CP060635">
    <property type="protein sequence ID" value="QNM09660.1"/>
    <property type="molecule type" value="Genomic_DNA"/>
</dbReference>
<dbReference type="Proteomes" id="UP000515860">
    <property type="component" value="Chromosome"/>
</dbReference>
<feature type="compositionally biased region" description="Basic and acidic residues" evidence="1">
    <location>
        <begin position="127"/>
        <end position="161"/>
    </location>
</feature>
<accession>A0A7G9GFS8</accession>
<sequence>MLHILLTILSTIGIILLVILGIVVVLILCLLFTPICYRGAVRKQADGISGQAGISWLCRLVYVRVSYAGEKVSYEIYILGIPVMKLRDYLRRRKAAKAGKAAAAGYTGAKKKPTRPPGQRSGNPEAEEQRRAEEQRLAAERRLREEERQREERLRSEKELGPQHGQESTDLLWEKAERLIGKIIRVIAKVIGKIVQALRFLLSLPGKIWEGLKKICFTIRRICGKIKEWYGFLTSRTFKEAFRVIKTEGLVILKHIRPKKITGYVKFGFDDPALTGQVLGVAGMFYPVLPKKLAVIPDFEEARLEADVKVKGRIFLIVLIVHGLKIYRDKYVKRVIKKFQHKEA</sequence>
<dbReference type="KEGG" id="whj:H9Q79_05050"/>
<dbReference type="RefSeq" id="WP_249329317.1">
    <property type="nucleotide sequence ID" value="NZ_CP060635.1"/>
</dbReference>
<keyword evidence="2" id="KW-1133">Transmembrane helix</keyword>
<proteinExistence type="predicted"/>
<keyword evidence="4" id="KW-1185">Reference proteome</keyword>
<evidence type="ECO:0000313" key="3">
    <source>
        <dbReference type="EMBL" id="QNM09660.1"/>
    </source>
</evidence>
<evidence type="ECO:0000313" key="4">
    <source>
        <dbReference type="Proteomes" id="UP000515860"/>
    </source>
</evidence>
<keyword evidence="2" id="KW-0812">Transmembrane</keyword>
<feature type="region of interest" description="Disordered" evidence="1">
    <location>
        <begin position="101"/>
        <end position="166"/>
    </location>
</feature>
<keyword evidence="2" id="KW-0472">Membrane</keyword>
<reference evidence="3 4" key="1">
    <citation type="submission" date="2020-08" db="EMBL/GenBank/DDBJ databases">
        <authorList>
            <person name="Liu C."/>
            <person name="Sun Q."/>
        </authorList>
    </citation>
    <scope>NUCLEOTIDE SEQUENCE [LARGE SCALE GENOMIC DNA]</scope>
    <source>
        <strain evidence="3 4">NSJ-29</strain>
    </source>
</reference>
<evidence type="ECO:0000256" key="1">
    <source>
        <dbReference type="SAM" id="MobiDB-lite"/>
    </source>
</evidence>
<gene>
    <name evidence="3" type="ORF">H9Q79_05050</name>
</gene>
<dbReference type="InterPro" id="IPR021338">
    <property type="entry name" value="DUF2953"/>
</dbReference>
<organism evidence="3 4">
    <name type="scientific">Wansuia hejianensis</name>
    <dbReference type="NCBI Taxonomy" id="2763667"/>
    <lineage>
        <taxon>Bacteria</taxon>
        <taxon>Bacillati</taxon>
        <taxon>Bacillota</taxon>
        <taxon>Clostridia</taxon>
        <taxon>Lachnospirales</taxon>
        <taxon>Lachnospiraceae</taxon>
        <taxon>Wansuia</taxon>
    </lineage>
</organism>
<name>A0A7G9GFS8_9FIRM</name>
<evidence type="ECO:0000256" key="2">
    <source>
        <dbReference type="SAM" id="Phobius"/>
    </source>
</evidence>
<protein>
    <submittedName>
        <fullName evidence="3">DUF2953 domain-containing protein</fullName>
    </submittedName>
</protein>
<dbReference type="AlphaFoldDB" id="A0A7G9GFS8"/>
<feature type="transmembrane region" description="Helical" evidence="2">
    <location>
        <begin position="6"/>
        <end position="33"/>
    </location>
</feature>